<dbReference type="InterPro" id="IPR036397">
    <property type="entry name" value="RNaseH_sf"/>
</dbReference>
<dbReference type="InterPro" id="IPR012337">
    <property type="entry name" value="RNaseH-like_sf"/>
</dbReference>
<dbReference type="Pfam" id="PF00665">
    <property type="entry name" value="rve"/>
    <property type="match status" value="1"/>
</dbReference>
<evidence type="ECO:0000256" key="1">
    <source>
        <dbReference type="ARBA" id="ARBA00022884"/>
    </source>
</evidence>
<keyword evidence="4" id="KW-1185">Reference proteome</keyword>
<evidence type="ECO:0000259" key="2">
    <source>
        <dbReference type="PROSITE" id="PS50994"/>
    </source>
</evidence>
<comment type="caution">
    <text evidence="3">The sequence shown here is derived from an EMBL/GenBank/DDBJ whole genome shotgun (WGS) entry which is preliminary data.</text>
</comment>
<keyword evidence="1" id="KW-0694">RNA-binding</keyword>
<dbReference type="PANTHER" id="PTHR37984:SF5">
    <property type="entry name" value="PROTEIN NYNRIN-LIKE"/>
    <property type="match status" value="1"/>
</dbReference>
<feature type="domain" description="Integrase catalytic" evidence="2">
    <location>
        <begin position="1"/>
        <end position="120"/>
    </location>
</feature>
<dbReference type="SUPFAM" id="SSF53098">
    <property type="entry name" value="Ribonuclease H-like"/>
    <property type="match status" value="1"/>
</dbReference>
<dbReference type="GO" id="GO:0003723">
    <property type="term" value="F:RNA binding"/>
    <property type="evidence" value="ECO:0007669"/>
    <property type="project" value="UniProtKB-KW"/>
</dbReference>
<evidence type="ECO:0000313" key="4">
    <source>
        <dbReference type="Proteomes" id="UP000824596"/>
    </source>
</evidence>
<dbReference type="AlphaFoldDB" id="A0A9P8N0K9"/>
<reference evidence="3" key="1">
    <citation type="submission" date="2021-09" db="EMBL/GenBank/DDBJ databases">
        <title>A high-quality genome of the endoparasitic fungus Hirsutella rhossiliensis with a comparison of Hirsutella genomes reveals transposable elements contributing to genome size variation.</title>
        <authorList>
            <person name="Lin R."/>
            <person name="Jiao Y."/>
            <person name="Sun X."/>
            <person name="Ling J."/>
            <person name="Xie B."/>
            <person name="Cheng X."/>
        </authorList>
    </citation>
    <scope>NUCLEOTIDE SEQUENCE</scope>
    <source>
        <strain evidence="3">HR02</strain>
    </source>
</reference>
<dbReference type="GO" id="GO:0005634">
    <property type="term" value="C:nucleus"/>
    <property type="evidence" value="ECO:0007669"/>
    <property type="project" value="UniProtKB-ARBA"/>
</dbReference>
<organism evidence="3 4">
    <name type="scientific">Hirsutella rhossiliensis</name>
    <dbReference type="NCBI Taxonomy" id="111463"/>
    <lineage>
        <taxon>Eukaryota</taxon>
        <taxon>Fungi</taxon>
        <taxon>Dikarya</taxon>
        <taxon>Ascomycota</taxon>
        <taxon>Pezizomycotina</taxon>
        <taxon>Sordariomycetes</taxon>
        <taxon>Hypocreomycetidae</taxon>
        <taxon>Hypocreales</taxon>
        <taxon>Ophiocordycipitaceae</taxon>
        <taxon>Hirsutella</taxon>
    </lineage>
</organism>
<dbReference type="Proteomes" id="UP000824596">
    <property type="component" value="Unassembled WGS sequence"/>
</dbReference>
<evidence type="ECO:0000313" key="3">
    <source>
        <dbReference type="EMBL" id="KAH0963749.1"/>
    </source>
</evidence>
<proteinExistence type="predicted"/>
<dbReference type="RefSeq" id="XP_044721262.1">
    <property type="nucleotide sequence ID" value="XM_044862648.1"/>
</dbReference>
<accession>A0A9P8N0K9</accession>
<gene>
    <name evidence="3" type="ORF">HRG_04177</name>
</gene>
<dbReference type="PANTHER" id="PTHR37984">
    <property type="entry name" value="PROTEIN CBG26694"/>
    <property type="match status" value="1"/>
</dbReference>
<name>A0A9P8N0K9_9HYPO</name>
<dbReference type="InterPro" id="IPR001584">
    <property type="entry name" value="Integrase_cat-core"/>
</dbReference>
<dbReference type="PROSITE" id="PS50994">
    <property type="entry name" value="INTEGRASE"/>
    <property type="match status" value="1"/>
</dbReference>
<dbReference type="GeneID" id="68353306"/>
<dbReference type="InterPro" id="IPR050951">
    <property type="entry name" value="Retrovirus_Pol_polyprotein"/>
</dbReference>
<sequence>MTNVKYDSIFVITDRLTKYGYFLPYKEASNAEELAYVFLRTIVSNHGLPNEIVSDRGSTFVAKFWQALMAQLGTKHKLSTAYHPQTDGQTERLNQTLEQYLRCYISYEQNDWVNGYRRHN</sequence>
<dbReference type="GO" id="GO:0015074">
    <property type="term" value="P:DNA integration"/>
    <property type="evidence" value="ECO:0007669"/>
    <property type="project" value="InterPro"/>
</dbReference>
<dbReference type="EMBL" id="JAIZPD010000004">
    <property type="protein sequence ID" value="KAH0963749.1"/>
    <property type="molecule type" value="Genomic_DNA"/>
</dbReference>
<protein>
    <submittedName>
        <fullName evidence="3">Integrase core domain-containing protein</fullName>
    </submittedName>
</protein>
<dbReference type="Gene3D" id="3.30.420.10">
    <property type="entry name" value="Ribonuclease H-like superfamily/Ribonuclease H"/>
    <property type="match status" value="1"/>
</dbReference>
<dbReference type="OrthoDB" id="5101518at2759"/>